<dbReference type="InterPro" id="IPR032508">
    <property type="entry name" value="FecR_C"/>
</dbReference>
<dbReference type="Pfam" id="PF16344">
    <property type="entry name" value="FecR_C"/>
    <property type="match status" value="1"/>
</dbReference>
<evidence type="ECO:0000259" key="2">
    <source>
        <dbReference type="Pfam" id="PF04773"/>
    </source>
</evidence>
<dbReference type="PANTHER" id="PTHR30273:SF2">
    <property type="entry name" value="PROTEIN FECR"/>
    <property type="match status" value="1"/>
</dbReference>
<keyword evidence="5" id="KW-1185">Reference proteome</keyword>
<organism evidence="4 5">
    <name type="scientific">Gaoshiqia sediminis</name>
    <dbReference type="NCBI Taxonomy" id="2986998"/>
    <lineage>
        <taxon>Bacteria</taxon>
        <taxon>Pseudomonadati</taxon>
        <taxon>Bacteroidota</taxon>
        <taxon>Bacteroidia</taxon>
        <taxon>Marinilabiliales</taxon>
        <taxon>Prolixibacteraceae</taxon>
        <taxon>Gaoshiqia</taxon>
    </lineage>
</organism>
<evidence type="ECO:0000256" key="1">
    <source>
        <dbReference type="SAM" id="Phobius"/>
    </source>
</evidence>
<evidence type="ECO:0000313" key="4">
    <source>
        <dbReference type="EMBL" id="MCW0483292.1"/>
    </source>
</evidence>
<feature type="domain" description="Protein FecR C-terminal" evidence="3">
    <location>
        <begin position="262"/>
        <end position="329"/>
    </location>
</feature>
<proteinExistence type="predicted"/>
<dbReference type="Proteomes" id="UP001163821">
    <property type="component" value="Unassembled WGS sequence"/>
</dbReference>
<keyword evidence="1" id="KW-1133">Transmembrane helix</keyword>
<dbReference type="AlphaFoldDB" id="A0AA41Y8S7"/>
<accession>A0AA41Y8S7</accession>
<dbReference type="FunFam" id="2.60.120.1440:FF:000001">
    <property type="entry name" value="Putative anti-sigma factor"/>
    <property type="match status" value="1"/>
</dbReference>
<evidence type="ECO:0000313" key="5">
    <source>
        <dbReference type="Proteomes" id="UP001163821"/>
    </source>
</evidence>
<dbReference type="RefSeq" id="WP_282591894.1">
    <property type="nucleotide sequence ID" value="NZ_JAPAAF010000014.1"/>
</dbReference>
<keyword evidence="1" id="KW-0812">Transmembrane</keyword>
<keyword evidence="1" id="KW-0472">Membrane</keyword>
<name>A0AA41Y8S7_9BACT</name>
<dbReference type="Pfam" id="PF04773">
    <property type="entry name" value="FecR"/>
    <property type="match status" value="1"/>
</dbReference>
<dbReference type="GO" id="GO:0016989">
    <property type="term" value="F:sigma factor antagonist activity"/>
    <property type="evidence" value="ECO:0007669"/>
    <property type="project" value="TreeGrafter"/>
</dbReference>
<dbReference type="Gene3D" id="2.60.120.1440">
    <property type="match status" value="1"/>
</dbReference>
<dbReference type="PANTHER" id="PTHR30273">
    <property type="entry name" value="PERIPLASMIC SIGNAL SENSOR AND SIGMA FACTOR ACTIVATOR FECR-RELATED"/>
    <property type="match status" value="1"/>
</dbReference>
<evidence type="ECO:0000259" key="3">
    <source>
        <dbReference type="Pfam" id="PF16344"/>
    </source>
</evidence>
<dbReference type="Gene3D" id="3.55.50.30">
    <property type="match status" value="1"/>
</dbReference>
<comment type="caution">
    <text evidence="4">The sequence shown here is derived from an EMBL/GenBank/DDBJ whole genome shotgun (WGS) entry which is preliminary data.</text>
</comment>
<dbReference type="InterPro" id="IPR006860">
    <property type="entry name" value="FecR"/>
</dbReference>
<gene>
    <name evidence="4" type="ORF">N2K84_11160</name>
</gene>
<sequence length="335" mass="37834">METNNTPWEAIGAYLKDPSDKKSEAIVKAWLKASPDHVKVFTEIINTRRLTGNGVDFYEPQKEELWGELMRRISPASANKTFVNKLWLRYVAVAAAVAIAFFAGNWFSSQPIADTHAPTTYTRVIAPAGHRTQLVLPDSTRVWLNSGSEIKYAGAFSATSREVYIKGECYFEVTENKHKPFVVHAAALNVKVYGTRFNVKENVKENQSIVTLLEGKVEVLNPENESLSFLDPGEQLLVQPDGIQLEKVEMTDALIAWTNGVLMFDDQPFDEVIGYLENWYGVSINLDPTLSAKHHYTFKVKTESLREVLDLISVISPIDYKIEGDMVWIKRKMKS</sequence>
<protein>
    <submittedName>
        <fullName evidence="4">DUF4974 domain-containing protein</fullName>
    </submittedName>
</protein>
<feature type="transmembrane region" description="Helical" evidence="1">
    <location>
        <begin position="87"/>
        <end position="107"/>
    </location>
</feature>
<dbReference type="InterPro" id="IPR012373">
    <property type="entry name" value="Ferrdict_sens_TM"/>
</dbReference>
<dbReference type="EMBL" id="JAPAAF010000014">
    <property type="protein sequence ID" value="MCW0483292.1"/>
    <property type="molecule type" value="Genomic_DNA"/>
</dbReference>
<reference evidence="4" key="1">
    <citation type="submission" date="2022-10" db="EMBL/GenBank/DDBJ databases">
        <title>Gaoshiqiia sediminis gen. nov., sp. nov., isolated from coastal sediment.</title>
        <authorList>
            <person name="Yu W.X."/>
            <person name="Mu D.S."/>
            <person name="Du J.Z."/>
            <person name="Liang Y.Q."/>
        </authorList>
    </citation>
    <scope>NUCLEOTIDE SEQUENCE</scope>
    <source>
        <strain evidence="4">A06</strain>
    </source>
</reference>
<feature type="domain" description="FecR protein" evidence="2">
    <location>
        <begin position="125"/>
        <end position="218"/>
    </location>
</feature>
<dbReference type="PIRSF" id="PIRSF018266">
    <property type="entry name" value="FecR"/>
    <property type="match status" value="1"/>
</dbReference>